<dbReference type="PANTHER" id="PTHR21250">
    <property type="entry name" value="PRE-RRNA-PROCESSING PROTEIN TSR2 HOMOLOG"/>
    <property type="match status" value="1"/>
</dbReference>
<evidence type="ECO:0008006" key="6">
    <source>
        <dbReference type="Google" id="ProtNLM"/>
    </source>
</evidence>
<feature type="compositionally biased region" description="Basic and acidic residues" evidence="3">
    <location>
        <begin position="187"/>
        <end position="197"/>
    </location>
</feature>
<dbReference type="GO" id="GO:0006364">
    <property type="term" value="P:rRNA processing"/>
    <property type="evidence" value="ECO:0007669"/>
    <property type="project" value="UniProtKB-KW"/>
</dbReference>
<reference evidence="4" key="1">
    <citation type="submission" date="2021-03" db="EMBL/GenBank/DDBJ databases">
        <authorList>
            <person name="Tagirdzhanova G."/>
        </authorList>
    </citation>
    <scope>NUCLEOTIDE SEQUENCE</scope>
</reference>
<proteinExistence type="inferred from homology"/>
<dbReference type="AlphaFoldDB" id="A0A8H3IKJ6"/>
<evidence type="ECO:0000313" key="4">
    <source>
        <dbReference type="EMBL" id="CAF9922283.1"/>
    </source>
</evidence>
<accession>A0A8H3IKJ6</accession>
<dbReference type="InterPro" id="IPR019398">
    <property type="entry name" value="Pre-rRNA_process_TSR2"/>
</dbReference>
<comment type="similarity">
    <text evidence="1">Belongs to the TSR2 family.</text>
</comment>
<keyword evidence="5" id="KW-1185">Reference proteome</keyword>
<protein>
    <recommendedName>
        <fullName evidence="6">Pre-rRNA-processing protein TSR2</fullName>
    </recommendedName>
</protein>
<keyword evidence="2" id="KW-0698">rRNA processing</keyword>
<feature type="region of interest" description="Disordered" evidence="3">
    <location>
        <begin position="137"/>
        <end position="209"/>
    </location>
</feature>
<feature type="compositionally biased region" description="Acidic residues" evidence="3">
    <location>
        <begin position="156"/>
        <end position="180"/>
    </location>
</feature>
<sequence>MSASSPISRLKPTREAQGGVPLPLSPEKIRSKFDLSIALALSAWPALSLAVQNSWGGPDSSEKRDWFAGAISDLISTTPDADVDYVEEFMLQIMNDEFDVNIEDGSGEEVAAKIIGLRKLTLQGDFAMVDEMYSRWQERQSKGGGGKISFHHATQDDDEDDTDWDSDDTEADEGDDDVEMGEAPALVKEKVQPKVDEEGFTEVVGKRRR</sequence>
<dbReference type="Proteomes" id="UP000664534">
    <property type="component" value="Unassembled WGS sequence"/>
</dbReference>
<feature type="region of interest" description="Disordered" evidence="3">
    <location>
        <begin position="1"/>
        <end position="24"/>
    </location>
</feature>
<organism evidence="4 5">
    <name type="scientific">Imshaugia aleurites</name>
    <dbReference type="NCBI Taxonomy" id="172621"/>
    <lineage>
        <taxon>Eukaryota</taxon>
        <taxon>Fungi</taxon>
        <taxon>Dikarya</taxon>
        <taxon>Ascomycota</taxon>
        <taxon>Pezizomycotina</taxon>
        <taxon>Lecanoromycetes</taxon>
        <taxon>OSLEUM clade</taxon>
        <taxon>Lecanoromycetidae</taxon>
        <taxon>Lecanorales</taxon>
        <taxon>Lecanorineae</taxon>
        <taxon>Parmeliaceae</taxon>
        <taxon>Imshaugia</taxon>
    </lineage>
</organism>
<dbReference type="OrthoDB" id="263560at2759"/>
<evidence type="ECO:0000256" key="2">
    <source>
        <dbReference type="ARBA" id="ARBA00022552"/>
    </source>
</evidence>
<evidence type="ECO:0000256" key="1">
    <source>
        <dbReference type="ARBA" id="ARBA00006524"/>
    </source>
</evidence>
<name>A0A8H3IKJ6_9LECA</name>
<gene>
    <name evidence="4" type="ORF">IMSHALPRED_005646</name>
</gene>
<dbReference type="Pfam" id="PF10273">
    <property type="entry name" value="WGG"/>
    <property type="match status" value="1"/>
</dbReference>
<dbReference type="EMBL" id="CAJPDT010000030">
    <property type="protein sequence ID" value="CAF9922283.1"/>
    <property type="molecule type" value="Genomic_DNA"/>
</dbReference>
<evidence type="ECO:0000313" key="5">
    <source>
        <dbReference type="Proteomes" id="UP000664534"/>
    </source>
</evidence>
<evidence type="ECO:0000256" key="3">
    <source>
        <dbReference type="SAM" id="MobiDB-lite"/>
    </source>
</evidence>
<comment type="caution">
    <text evidence="4">The sequence shown here is derived from an EMBL/GenBank/DDBJ whole genome shotgun (WGS) entry which is preliminary data.</text>
</comment>